<dbReference type="PANTHER" id="PTHR43875">
    <property type="entry name" value="MALTODEXTRIN IMPORT ATP-BINDING PROTEIN MSMX"/>
    <property type="match status" value="1"/>
</dbReference>
<dbReference type="GO" id="GO:0140359">
    <property type="term" value="F:ABC-type transporter activity"/>
    <property type="evidence" value="ECO:0007669"/>
    <property type="project" value="InterPro"/>
</dbReference>
<evidence type="ECO:0000259" key="8">
    <source>
        <dbReference type="PROSITE" id="PS50893"/>
    </source>
</evidence>
<dbReference type="FunFam" id="3.40.50.300:FF:000042">
    <property type="entry name" value="Maltose/maltodextrin ABC transporter, ATP-binding protein"/>
    <property type="match status" value="1"/>
</dbReference>
<evidence type="ECO:0000256" key="6">
    <source>
        <dbReference type="ARBA" id="ARBA00023136"/>
    </source>
</evidence>
<keyword evidence="6" id="KW-0472">Membrane</keyword>
<evidence type="ECO:0000313" key="10">
    <source>
        <dbReference type="Proteomes" id="UP000592181"/>
    </source>
</evidence>
<gene>
    <name evidence="9" type="ORF">BJY28_001710</name>
</gene>
<evidence type="ECO:0000313" key="9">
    <source>
        <dbReference type="EMBL" id="NYG37241.1"/>
    </source>
</evidence>
<dbReference type="InterPro" id="IPR047641">
    <property type="entry name" value="ABC_transpr_MalK/UgpC-like"/>
</dbReference>
<dbReference type="InterPro" id="IPR015855">
    <property type="entry name" value="ABC_transpr_MalK-like"/>
</dbReference>
<dbReference type="Pfam" id="PF00005">
    <property type="entry name" value="ABC_tran"/>
    <property type="match status" value="1"/>
</dbReference>
<evidence type="ECO:0000256" key="5">
    <source>
        <dbReference type="ARBA" id="ARBA00022967"/>
    </source>
</evidence>
<accession>A0A852XFM3</accession>
<sequence>MAEITLKNAVKKYGDGYPAINDVSLDIKDGEFMIFVGPSGCGKSTLLRMVVGLEDITSGDLLIDGKRVNDLSPKERNLSMVFQNYALYPHLSVFENIAFPLRLSKGTHSEEDIRSKVNAASDMLELGEHLERKPANLSGGQRQRVAMGRAIVRDADAFLFDEPLSNLDAKLRGQMRTEIARMQRRLGVTTIYVTHDQTEALTLGDRVTVLKKGVLQQCASPRELYDQPVNLFVAGFIGTPPMNFLPAKVHGSELELPFCRVPFPRALAPKVEGKDLVIVGIRPEHIKDASLGDDVPNGVRFTELVDVTEWLGNEQYAYIPFEADPAVQDKLDELDRDLDGEGMRTQMVVNLDARSRIREGDDGDFVFDPSLMHVFDPESGENLTRDEERAAEIDRQSEEDRKRALERARKRDAPAGDGASGDGGGSGSSTADKQSA</sequence>
<feature type="region of interest" description="Disordered" evidence="7">
    <location>
        <begin position="377"/>
        <end position="436"/>
    </location>
</feature>
<dbReference type="PANTHER" id="PTHR43875:SF15">
    <property type="entry name" value="TREHALOSE IMPORT ATP-BINDING PROTEIN SUGC"/>
    <property type="match status" value="1"/>
</dbReference>
<dbReference type="InterPro" id="IPR027417">
    <property type="entry name" value="P-loop_NTPase"/>
</dbReference>
<dbReference type="InterPro" id="IPR003593">
    <property type="entry name" value="AAA+_ATPase"/>
</dbReference>
<dbReference type="GO" id="GO:0008643">
    <property type="term" value="P:carbohydrate transport"/>
    <property type="evidence" value="ECO:0007669"/>
    <property type="project" value="InterPro"/>
</dbReference>
<reference evidence="9 10" key="1">
    <citation type="submission" date="2020-07" db="EMBL/GenBank/DDBJ databases">
        <title>Sequencing the genomes of 1000 actinobacteria strains.</title>
        <authorList>
            <person name="Klenk H.-P."/>
        </authorList>
    </citation>
    <scope>NUCLEOTIDE SEQUENCE [LARGE SCALE GENOMIC DNA]</scope>
    <source>
        <strain evidence="9 10">DSM 24723</strain>
    </source>
</reference>
<dbReference type="InterPro" id="IPR012340">
    <property type="entry name" value="NA-bd_OB-fold"/>
</dbReference>
<dbReference type="GO" id="GO:0005524">
    <property type="term" value="F:ATP binding"/>
    <property type="evidence" value="ECO:0007669"/>
    <property type="project" value="UniProtKB-KW"/>
</dbReference>
<dbReference type="Gene3D" id="2.40.50.100">
    <property type="match status" value="1"/>
</dbReference>
<dbReference type="GO" id="GO:0055052">
    <property type="term" value="C:ATP-binding cassette (ABC) transporter complex, substrate-binding subunit-containing"/>
    <property type="evidence" value="ECO:0007669"/>
    <property type="project" value="TreeGrafter"/>
</dbReference>
<name>A0A852XFM3_9MICO</name>
<evidence type="ECO:0000256" key="2">
    <source>
        <dbReference type="ARBA" id="ARBA00022475"/>
    </source>
</evidence>
<dbReference type="AlphaFoldDB" id="A0A852XFM3"/>
<dbReference type="Gene3D" id="2.40.50.140">
    <property type="entry name" value="Nucleic acid-binding proteins"/>
    <property type="match status" value="1"/>
</dbReference>
<comment type="caution">
    <text evidence="9">The sequence shown here is derived from an EMBL/GenBank/DDBJ whole genome shotgun (WGS) entry which is preliminary data.</text>
</comment>
<evidence type="ECO:0000256" key="4">
    <source>
        <dbReference type="ARBA" id="ARBA00022840"/>
    </source>
</evidence>
<dbReference type="EMBL" id="JACBZX010000001">
    <property type="protein sequence ID" value="NYG37241.1"/>
    <property type="molecule type" value="Genomic_DNA"/>
</dbReference>
<evidence type="ECO:0000256" key="3">
    <source>
        <dbReference type="ARBA" id="ARBA00022741"/>
    </source>
</evidence>
<organism evidence="9 10">
    <name type="scientific">Janibacter alkaliphilus</name>
    <dbReference type="NCBI Taxonomy" id="1069963"/>
    <lineage>
        <taxon>Bacteria</taxon>
        <taxon>Bacillati</taxon>
        <taxon>Actinomycetota</taxon>
        <taxon>Actinomycetes</taxon>
        <taxon>Micrococcales</taxon>
        <taxon>Intrasporangiaceae</taxon>
        <taxon>Janibacter</taxon>
    </lineage>
</organism>
<evidence type="ECO:0000256" key="7">
    <source>
        <dbReference type="SAM" id="MobiDB-lite"/>
    </source>
</evidence>
<proteinExistence type="predicted"/>
<keyword evidence="3" id="KW-0547">Nucleotide-binding</keyword>
<dbReference type="PROSITE" id="PS00211">
    <property type="entry name" value="ABC_TRANSPORTER_1"/>
    <property type="match status" value="1"/>
</dbReference>
<dbReference type="RefSeq" id="WP_179462643.1">
    <property type="nucleotide sequence ID" value="NZ_JACBZX010000001.1"/>
</dbReference>
<evidence type="ECO:0000256" key="1">
    <source>
        <dbReference type="ARBA" id="ARBA00022448"/>
    </source>
</evidence>
<protein>
    <submittedName>
        <fullName evidence="9">Multiple sugar transport system ATP-binding protein</fullName>
    </submittedName>
</protein>
<keyword evidence="5" id="KW-1278">Translocase</keyword>
<dbReference type="SMART" id="SM00382">
    <property type="entry name" value="AAA"/>
    <property type="match status" value="1"/>
</dbReference>
<dbReference type="SUPFAM" id="SSF50331">
    <property type="entry name" value="MOP-like"/>
    <property type="match status" value="1"/>
</dbReference>
<dbReference type="PROSITE" id="PS50893">
    <property type="entry name" value="ABC_TRANSPORTER_2"/>
    <property type="match status" value="1"/>
</dbReference>
<dbReference type="CDD" id="cd03301">
    <property type="entry name" value="ABC_MalK_N"/>
    <property type="match status" value="1"/>
</dbReference>
<dbReference type="GO" id="GO:0016887">
    <property type="term" value="F:ATP hydrolysis activity"/>
    <property type="evidence" value="ECO:0007669"/>
    <property type="project" value="InterPro"/>
</dbReference>
<dbReference type="InterPro" id="IPR008995">
    <property type="entry name" value="Mo/tungstate-bd_C_term_dom"/>
</dbReference>
<feature type="domain" description="ABC transporter" evidence="8">
    <location>
        <begin position="4"/>
        <end position="237"/>
    </location>
</feature>
<feature type="compositionally biased region" description="Basic and acidic residues" evidence="7">
    <location>
        <begin position="383"/>
        <end position="414"/>
    </location>
</feature>
<keyword evidence="2" id="KW-1003">Cell membrane</keyword>
<keyword evidence="4 9" id="KW-0067">ATP-binding</keyword>
<dbReference type="Gene3D" id="3.40.50.300">
    <property type="entry name" value="P-loop containing nucleotide triphosphate hydrolases"/>
    <property type="match status" value="1"/>
</dbReference>
<keyword evidence="9" id="KW-0762">Sugar transport</keyword>
<dbReference type="Pfam" id="PF17912">
    <property type="entry name" value="OB_MalK"/>
    <property type="match status" value="1"/>
</dbReference>
<dbReference type="Proteomes" id="UP000592181">
    <property type="component" value="Unassembled WGS sequence"/>
</dbReference>
<keyword evidence="10" id="KW-1185">Reference proteome</keyword>
<dbReference type="SUPFAM" id="SSF52540">
    <property type="entry name" value="P-loop containing nucleoside triphosphate hydrolases"/>
    <property type="match status" value="1"/>
</dbReference>
<dbReference type="InterPro" id="IPR003439">
    <property type="entry name" value="ABC_transporter-like_ATP-bd"/>
</dbReference>
<dbReference type="InterPro" id="IPR017871">
    <property type="entry name" value="ABC_transporter-like_CS"/>
</dbReference>
<dbReference type="InterPro" id="IPR040582">
    <property type="entry name" value="OB_MalK-like"/>
</dbReference>
<keyword evidence="1" id="KW-0813">Transport</keyword>
<feature type="compositionally biased region" description="Gly residues" evidence="7">
    <location>
        <begin position="418"/>
        <end position="427"/>
    </location>
</feature>